<protein>
    <submittedName>
        <fullName evidence="2">Uncharacterized protein</fullName>
    </submittedName>
</protein>
<feature type="compositionally biased region" description="Basic and acidic residues" evidence="1">
    <location>
        <begin position="69"/>
        <end position="84"/>
    </location>
</feature>
<evidence type="ECO:0000313" key="2">
    <source>
        <dbReference type="EMBL" id="KZT50599.1"/>
    </source>
</evidence>
<evidence type="ECO:0000256" key="1">
    <source>
        <dbReference type="SAM" id="MobiDB-lite"/>
    </source>
</evidence>
<dbReference type="InParanoid" id="A0A165CCX6"/>
<feature type="region of interest" description="Disordered" evidence="1">
    <location>
        <begin position="33"/>
        <end position="107"/>
    </location>
</feature>
<dbReference type="EMBL" id="KV424158">
    <property type="protein sequence ID" value="KZT50599.1"/>
    <property type="molecule type" value="Genomic_DNA"/>
</dbReference>
<dbReference type="AlphaFoldDB" id="A0A165CCX6"/>
<sequence>MATVQREPTRADNEVVVIDRVNNISDEDVEMVIPSSPQSRPRMARSTSIAGKKVTNKDVKNVSKTAAKKMTEKARAVIKKENPKSGKSRKTTTRTQGKANAKKTGGK</sequence>
<accession>A0A165CCX6</accession>
<dbReference type="Proteomes" id="UP000076842">
    <property type="component" value="Unassembled WGS sequence"/>
</dbReference>
<reference evidence="2 3" key="1">
    <citation type="journal article" date="2016" name="Mol. Biol. Evol.">
        <title>Comparative Genomics of Early-Diverging Mushroom-Forming Fungi Provides Insights into the Origins of Lignocellulose Decay Capabilities.</title>
        <authorList>
            <person name="Nagy L.G."/>
            <person name="Riley R."/>
            <person name="Tritt A."/>
            <person name="Adam C."/>
            <person name="Daum C."/>
            <person name="Floudas D."/>
            <person name="Sun H."/>
            <person name="Yadav J.S."/>
            <person name="Pangilinan J."/>
            <person name="Larsson K.H."/>
            <person name="Matsuura K."/>
            <person name="Barry K."/>
            <person name="Labutti K."/>
            <person name="Kuo R."/>
            <person name="Ohm R.A."/>
            <person name="Bhattacharya S.S."/>
            <person name="Shirouzu T."/>
            <person name="Yoshinaga Y."/>
            <person name="Martin F.M."/>
            <person name="Grigoriev I.V."/>
            <person name="Hibbett D.S."/>
        </authorList>
    </citation>
    <scope>NUCLEOTIDE SEQUENCE [LARGE SCALE GENOMIC DNA]</scope>
    <source>
        <strain evidence="2 3">HHB12733</strain>
    </source>
</reference>
<evidence type="ECO:0000313" key="3">
    <source>
        <dbReference type="Proteomes" id="UP000076842"/>
    </source>
</evidence>
<name>A0A165CCX6_9BASI</name>
<feature type="compositionally biased region" description="Polar residues" evidence="1">
    <location>
        <begin position="35"/>
        <end position="49"/>
    </location>
</feature>
<gene>
    <name evidence="2" type="ORF">CALCODRAFT_504537</name>
</gene>
<organism evidence="2 3">
    <name type="scientific">Calocera cornea HHB12733</name>
    <dbReference type="NCBI Taxonomy" id="1353952"/>
    <lineage>
        <taxon>Eukaryota</taxon>
        <taxon>Fungi</taxon>
        <taxon>Dikarya</taxon>
        <taxon>Basidiomycota</taxon>
        <taxon>Agaricomycotina</taxon>
        <taxon>Dacrymycetes</taxon>
        <taxon>Dacrymycetales</taxon>
        <taxon>Dacrymycetaceae</taxon>
        <taxon>Calocera</taxon>
    </lineage>
</organism>
<proteinExistence type="predicted"/>
<keyword evidence="3" id="KW-1185">Reference proteome</keyword>